<feature type="signal peptide" evidence="2">
    <location>
        <begin position="1"/>
        <end position="23"/>
    </location>
</feature>
<comment type="caution">
    <text evidence="4">The sequence shown here is derived from an EMBL/GenBank/DDBJ whole genome shotgun (WGS) entry which is preliminary data.</text>
</comment>
<evidence type="ECO:0000313" key="5">
    <source>
        <dbReference type="Proteomes" id="UP001161406"/>
    </source>
</evidence>
<evidence type="ECO:0000313" key="4">
    <source>
        <dbReference type="EMBL" id="GLQ09037.1"/>
    </source>
</evidence>
<name>A0ABQ5UA74_9HYPH</name>
<feature type="domain" description="Putative auto-transporter adhesin head GIN" evidence="3">
    <location>
        <begin position="32"/>
        <end position="227"/>
    </location>
</feature>
<keyword evidence="2" id="KW-0732">Signal</keyword>
<evidence type="ECO:0000256" key="2">
    <source>
        <dbReference type="SAM" id="SignalP"/>
    </source>
</evidence>
<keyword evidence="4" id="KW-0449">Lipoprotein</keyword>
<gene>
    <name evidence="4" type="ORF">GCM10007913_09690</name>
</gene>
<sequence>MRTIATLAFATTIGLTLAGAAHAESRSFELKDFDKIDIATGIDAIVTIGDTFAVVADSNSPDALDNLRPTVSGGVLSAHFDQSFLDFIVSGGLVGMLLANGNAISVNITLPAITGISASSGADVRAGNLSAENLEIEASSGSDIRLVSATLGAVEVDASSGSSVDLSGTCNSIDAGASSGSSIDADGLVCATATAQASSGADIDVHATQSLKADASSGGNIEVRGNPAQTDIDSSSGGDVSLED</sequence>
<feature type="compositionally biased region" description="Polar residues" evidence="1">
    <location>
        <begin position="227"/>
        <end position="238"/>
    </location>
</feature>
<feature type="region of interest" description="Disordered" evidence="1">
    <location>
        <begin position="213"/>
        <end position="244"/>
    </location>
</feature>
<proteinExistence type="predicted"/>
<dbReference type="RefSeq" id="WP_284388469.1">
    <property type="nucleotide sequence ID" value="NZ_BSNG01000001.1"/>
</dbReference>
<dbReference type="InterPro" id="IPR021255">
    <property type="entry name" value="DUF2807"/>
</dbReference>
<accession>A0ABQ5UA74</accession>
<protein>
    <submittedName>
        <fullName evidence="4">Lipoprotein</fullName>
    </submittedName>
</protein>
<feature type="chain" id="PRO_5047482907" evidence="2">
    <location>
        <begin position="24"/>
        <end position="244"/>
    </location>
</feature>
<dbReference type="Pfam" id="PF10988">
    <property type="entry name" value="DUF2807"/>
    <property type="match status" value="1"/>
</dbReference>
<organism evidence="4 5">
    <name type="scientific">Devosia yakushimensis</name>
    <dbReference type="NCBI Taxonomy" id="470028"/>
    <lineage>
        <taxon>Bacteria</taxon>
        <taxon>Pseudomonadati</taxon>
        <taxon>Pseudomonadota</taxon>
        <taxon>Alphaproteobacteria</taxon>
        <taxon>Hyphomicrobiales</taxon>
        <taxon>Devosiaceae</taxon>
        <taxon>Devosia</taxon>
    </lineage>
</organism>
<evidence type="ECO:0000256" key="1">
    <source>
        <dbReference type="SAM" id="MobiDB-lite"/>
    </source>
</evidence>
<dbReference type="EMBL" id="BSNG01000001">
    <property type="protein sequence ID" value="GLQ09037.1"/>
    <property type="molecule type" value="Genomic_DNA"/>
</dbReference>
<dbReference type="Proteomes" id="UP001161406">
    <property type="component" value="Unassembled WGS sequence"/>
</dbReference>
<dbReference type="Gene3D" id="2.160.20.120">
    <property type="match status" value="1"/>
</dbReference>
<reference evidence="4" key="1">
    <citation type="journal article" date="2014" name="Int. J. Syst. Evol. Microbiol.">
        <title>Complete genome of a new Firmicutes species belonging to the dominant human colonic microbiota ('Ruminococcus bicirculans') reveals two chromosomes and a selective capacity to utilize plant glucans.</title>
        <authorList>
            <consortium name="NISC Comparative Sequencing Program"/>
            <person name="Wegmann U."/>
            <person name="Louis P."/>
            <person name="Goesmann A."/>
            <person name="Henrissat B."/>
            <person name="Duncan S.H."/>
            <person name="Flint H.J."/>
        </authorList>
    </citation>
    <scope>NUCLEOTIDE SEQUENCE</scope>
    <source>
        <strain evidence="4">NBRC 103855</strain>
    </source>
</reference>
<evidence type="ECO:0000259" key="3">
    <source>
        <dbReference type="Pfam" id="PF10988"/>
    </source>
</evidence>
<keyword evidence="5" id="KW-1185">Reference proteome</keyword>
<reference evidence="4" key="2">
    <citation type="submission" date="2023-01" db="EMBL/GenBank/DDBJ databases">
        <title>Draft genome sequence of Devosia yakushimensis strain NBRC 103855.</title>
        <authorList>
            <person name="Sun Q."/>
            <person name="Mori K."/>
        </authorList>
    </citation>
    <scope>NUCLEOTIDE SEQUENCE</scope>
    <source>
        <strain evidence="4">NBRC 103855</strain>
    </source>
</reference>